<gene>
    <name evidence="1" type="ORF">BJ508DRAFT_334524</name>
</gene>
<accession>A0A3N4HTJ5</accession>
<protein>
    <submittedName>
        <fullName evidence="1">Uncharacterized protein</fullName>
    </submittedName>
</protein>
<dbReference type="EMBL" id="ML119838">
    <property type="protein sequence ID" value="RPA72984.1"/>
    <property type="molecule type" value="Genomic_DNA"/>
</dbReference>
<dbReference type="Proteomes" id="UP000275078">
    <property type="component" value="Unassembled WGS sequence"/>
</dbReference>
<sequence length="223" mass="25323">MAALPPGALANNIGIRTLPVRPVSNVHKQVYIHRTANNTNDYRFYHSSDLLWKMLANEDRQNTDATYNALSEYHNPHMAWRADGTFAHPHVTPPYPQSPRDWSRVSRLVDKTTPAIAPRNLQALVSMTLAQWFVYADQMGWDWRNFRHGADGRAMIVPFARAKYCVKIGVFHKVPLRYFYQPDISVADSLARAHDARIAAGPRPTLFPGVNHQNGQTMHFPPG</sequence>
<keyword evidence="2" id="KW-1185">Reference proteome</keyword>
<organism evidence="1 2">
    <name type="scientific">Ascobolus immersus RN42</name>
    <dbReference type="NCBI Taxonomy" id="1160509"/>
    <lineage>
        <taxon>Eukaryota</taxon>
        <taxon>Fungi</taxon>
        <taxon>Dikarya</taxon>
        <taxon>Ascomycota</taxon>
        <taxon>Pezizomycotina</taxon>
        <taxon>Pezizomycetes</taxon>
        <taxon>Pezizales</taxon>
        <taxon>Ascobolaceae</taxon>
        <taxon>Ascobolus</taxon>
    </lineage>
</organism>
<dbReference type="AlphaFoldDB" id="A0A3N4HTJ5"/>
<evidence type="ECO:0000313" key="1">
    <source>
        <dbReference type="EMBL" id="RPA72984.1"/>
    </source>
</evidence>
<reference evidence="1 2" key="1">
    <citation type="journal article" date="2018" name="Nat. Ecol. Evol.">
        <title>Pezizomycetes genomes reveal the molecular basis of ectomycorrhizal truffle lifestyle.</title>
        <authorList>
            <person name="Murat C."/>
            <person name="Payen T."/>
            <person name="Noel B."/>
            <person name="Kuo A."/>
            <person name="Morin E."/>
            <person name="Chen J."/>
            <person name="Kohler A."/>
            <person name="Krizsan K."/>
            <person name="Balestrini R."/>
            <person name="Da Silva C."/>
            <person name="Montanini B."/>
            <person name="Hainaut M."/>
            <person name="Levati E."/>
            <person name="Barry K.W."/>
            <person name="Belfiori B."/>
            <person name="Cichocki N."/>
            <person name="Clum A."/>
            <person name="Dockter R.B."/>
            <person name="Fauchery L."/>
            <person name="Guy J."/>
            <person name="Iotti M."/>
            <person name="Le Tacon F."/>
            <person name="Lindquist E.A."/>
            <person name="Lipzen A."/>
            <person name="Malagnac F."/>
            <person name="Mello A."/>
            <person name="Molinier V."/>
            <person name="Miyauchi S."/>
            <person name="Poulain J."/>
            <person name="Riccioni C."/>
            <person name="Rubini A."/>
            <person name="Sitrit Y."/>
            <person name="Splivallo R."/>
            <person name="Traeger S."/>
            <person name="Wang M."/>
            <person name="Zifcakova L."/>
            <person name="Wipf D."/>
            <person name="Zambonelli A."/>
            <person name="Paolocci F."/>
            <person name="Nowrousian M."/>
            <person name="Ottonello S."/>
            <person name="Baldrian P."/>
            <person name="Spatafora J.W."/>
            <person name="Henrissat B."/>
            <person name="Nagy L.G."/>
            <person name="Aury J.M."/>
            <person name="Wincker P."/>
            <person name="Grigoriev I.V."/>
            <person name="Bonfante P."/>
            <person name="Martin F.M."/>
        </authorList>
    </citation>
    <scope>NUCLEOTIDE SEQUENCE [LARGE SCALE GENOMIC DNA]</scope>
    <source>
        <strain evidence="1 2">RN42</strain>
    </source>
</reference>
<name>A0A3N4HTJ5_ASCIM</name>
<proteinExistence type="predicted"/>
<evidence type="ECO:0000313" key="2">
    <source>
        <dbReference type="Proteomes" id="UP000275078"/>
    </source>
</evidence>